<dbReference type="HOGENOM" id="CLU_241532_0_0_1"/>
<feature type="domain" description="Integrase catalytic" evidence="4">
    <location>
        <begin position="1245"/>
        <end position="1409"/>
    </location>
</feature>
<dbReference type="GO" id="GO:0003676">
    <property type="term" value="F:nucleic acid binding"/>
    <property type="evidence" value="ECO:0007669"/>
    <property type="project" value="InterPro"/>
</dbReference>
<feature type="domain" description="Integrase catalytic" evidence="4">
    <location>
        <begin position="883"/>
        <end position="997"/>
    </location>
</feature>
<feature type="region of interest" description="Disordered" evidence="2">
    <location>
        <begin position="341"/>
        <end position="385"/>
    </location>
</feature>
<proteinExistence type="predicted"/>
<dbReference type="FunFam" id="3.30.420.10:FF:000032">
    <property type="entry name" value="Retrovirus-related Pol polyprotein from transposon 297-like Protein"/>
    <property type="match status" value="2"/>
</dbReference>
<dbReference type="GeneTree" id="ENSGT01000000214408"/>
<organism evidence="5 6">
    <name type="scientific">Tetraodon nigroviridis</name>
    <name type="common">Spotted green pufferfish</name>
    <name type="synonym">Chelonodon nigroviridis</name>
    <dbReference type="NCBI Taxonomy" id="99883"/>
    <lineage>
        <taxon>Eukaryota</taxon>
        <taxon>Metazoa</taxon>
        <taxon>Chordata</taxon>
        <taxon>Craniata</taxon>
        <taxon>Vertebrata</taxon>
        <taxon>Euteleostomi</taxon>
        <taxon>Actinopterygii</taxon>
        <taxon>Neopterygii</taxon>
        <taxon>Teleostei</taxon>
        <taxon>Neoteleostei</taxon>
        <taxon>Acanthomorphata</taxon>
        <taxon>Eupercaria</taxon>
        <taxon>Tetraodontiformes</taxon>
        <taxon>Tetradontoidea</taxon>
        <taxon>Tetraodontidae</taxon>
        <taxon>Tetraodon</taxon>
    </lineage>
</organism>
<dbReference type="InterPro" id="IPR036397">
    <property type="entry name" value="RNaseH_sf"/>
</dbReference>
<accession>H3BYI4</accession>
<dbReference type="Gene3D" id="3.30.420.10">
    <property type="entry name" value="Ribonuclease H-like superfamily/Ribonuclease H"/>
    <property type="match status" value="2"/>
</dbReference>
<evidence type="ECO:0000313" key="6">
    <source>
        <dbReference type="Proteomes" id="UP000007303"/>
    </source>
</evidence>
<feature type="domain" description="CCHC-type" evidence="3">
    <location>
        <begin position="448"/>
        <end position="463"/>
    </location>
</feature>
<feature type="region of interest" description="Disordered" evidence="2">
    <location>
        <begin position="1605"/>
        <end position="1639"/>
    </location>
</feature>
<reference evidence="5" key="3">
    <citation type="submission" date="2025-09" db="UniProtKB">
        <authorList>
            <consortium name="Ensembl"/>
        </authorList>
    </citation>
    <scope>IDENTIFICATION</scope>
</reference>
<keyword evidence="1" id="KW-0479">Metal-binding</keyword>
<dbReference type="Proteomes" id="UP000007303">
    <property type="component" value="Unassembled WGS sequence"/>
</dbReference>
<dbReference type="Pfam" id="PF00665">
    <property type="entry name" value="rve"/>
    <property type="match status" value="1"/>
</dbReference>
<dbReference type="PROSITE" id="PS50994">
    <property type="entry name" value="INTEGRASE"/>
    <property type="match status" value="2"/>
</dbReference>
<reference evidence="6" key="1">
    <citation type="journal article" date="2004" name="Nature">
        <title>Genome duplication in the teleost fish Tetraodon nigroviridis reveals the early vertebrate proto-karyotype.</title>
        <authorList>
            <person name="Jaillon O."/>
            <person name="Aury J.-M."/>
            <person name="Brunet F."/>
            <person name="Petit J.-L."/>
            <person name="Stange-Thomann N."/>
            <person name="Mauceli E."/>
            <person name="Bouneau L."/>
            <person name="Fischer C."/>
            <person name="Ozouf-Costaz C."/>
            <person name="Bernot A."/>
            <person name="Nicaud S."/>
            <person name="Jaffe D."/>
            <person name="Fisher S."/>
            <person name="Lutfalla G."/>
            <person name="Dossat C."/>
            <person name="Segurens B."/>
            <person name="Dasilva C."/>
            <person name="Salanoubat M."/>
            <person name="Levy M."/>
            <person name="Boudet N."/>
            <person name="Castellano S."/>
            <person name="Anthouard V."/>
            <person name="Jubin C."/>
            <person name="Castelli V."/>
            <person name="Katinka M."/>
            <person name="Vacherie B."/>
            <person name="Biemont C."/>
            <person name="Skalli Z."/>
            <person name="Cattolico L."/>
            <person name="Poulain J."/>
            <person name="De Berardinis V."/>
            <person name="Cruaud C."/>
            <person name="Duprat S."/>
            <person name="Brottier P."/>
            <person name="Coutanceau J.-P."/>
            <person name="Gouzy J."/>
            <person name="Parra G."/>
            <person name="Lardier G."/>
            <person name="Chapple C."/>
            <person name="McKernan K.J."/>
            <person name="McEwan P."/>
            <person name="Bosak S."/>
            <person name="Kellis M."/>
            <person name="Volff J.-N."/>
            <person name="Guigo R."/>
            <person name="Zody M.C."/>
            <person name="Mesirov J."/>
            <person name="Lindblad-Toh K."/>
            <person name="Birren B."/>
            <person name="Nusbaum C."/>
            <person name="Kahn D."/>
            <person name="Robinson-Rechavi M."/>
            <person name="Laudet V."/>
            <person name="Schachter V."/>
            <person name="Quetier F."/>
            <person name="Saurin W."/>
            <person name="Scarpelli C."/>
            <person name="Wincker P."/>
            <person name="Lander E.S."/>
            <person name="Weissenbach J."/>
            <person name="Roest Crollius H."/>
        </authorList>
    </citation>
    <scope>NUCLEOTIDE SEQUENCE [LARGE SCALE GENOMIC DNA]</scope>
</reference>
<name>H3BYI4_TETNG</name>
<evidence type="ECO:0000313" key="5">
    <source>
        <dbReference type="Ensembl" id="ENSTNIP00000001050.1"/>
    </source>
</evidence>
<feature type="compositionally biased region" description="Low complexity" evidence="2">
    <location>
        <begin position="367"/>
        <end position="384"/>
    </location>
</feature>
<keyword evidence="1" id="KW-0862">Zinc</keyword>
<dbReference type="PANTHER" id="PTHR37984:SF15">
    <property type="entry name" value="INTEGRASE CATALYTIC DOMAIN-CONTAINING PROTEIN"/>
    <property type="match status" value="1"/>
</dbReference>
<dbReference type="SMART" id="SM00343">
    <property type="entry name" value="ZnF_C2HC"/>
    <property type="match status" value="1"/>
</dbReference>
<evidence type="ECO:0000256" key="2">
    <source>
        <dbReference type="SAM" id="MobiDB-lite"/>
    </source>
</evidence>
<dbReference type="PANTHER" id="PTHR37984">
    <property type="entry name" value="PROTEIN CBG26694"/>
    <property type="match status" value="1"/>
</dbReference>
<dbReference type="OMA" id="HIYRIRD"/>
<evidence type="ECO:0000259" key="4">
    <source>
        <dbReference type="PROSITE" id="PS50994"/>
    </source>
</evidence>
<dbReference type="STRING" id="99883.ENSTNIP00000001050"/>
<dbReference type="GO" id="GO:0015074">
    <property type="term" value="P:DNA integration"/>
    <property type="evidence" value="ECO:0007669"/>
    <property type="project" value="InterPro"/>
</dbReference>
<keyword evidence="6" id="KW-1185">Reference proteome</keyword>
<dbReference type="InterPro" id="IPR050951">
    <property type="entry name" value="Retrovirus_Pol_polyprotein"/>
</dbReference>
<evidence type="ECO:0000256" key="1">
    <source>
        <dbReference type="PROSITE-ProRule" id="PRU00047"/>
    </source>
</evidence>
<evidence type="ECO:0008006" key="7">
    <source>
        <dbReference type="Google" id="ProtNLM"/>
    </source>
</evidence>
<keyword evidence="1" id="KW-0863">Zinc-finger</keyword>
<dbReference type="InterPro" id="IPR001878">
    <property type="entry name" value="Znf_CCHC"/>
</dbReference>
<feature type="compositionally biased region" description="Polar residues" evidence="2">
    <location>
        <begin position="355"/>
        <end position="366"/>
    </location>
</feature>
<protein>
    <recommendedName>
        <fullName evidence="7">Integrase catalytic domain-containing protein</fullName>
    </recommendedName>
</protein>
<dbReference type="InterPro" id="IPR012337">
    <property type="entry name" value="RNaseH-like_sf"/>
</dbReference>
<dbReference type="GO" id="GO:0008270">
    <property type="term" value="F:zinc ion binding"/>
    <property type="evidence" value="ECO:0007669"/>
    <property type="project" value="UniProtKB-KW"/>
</dbReference>
<dbReference type="Ensembl" id="ENSTNIT00000003209.1">
    <property type="protein sequence ID" value="ENSTNIP00000001050.1"/>
    <property type="gene ID" value="ENSTNIG00000000350.1"/>
</dbReference>
<dbReference type="InParanoid" id="H3BYI4"/>
<dbReference type="SUPFAM" id="SSF53098">
    <property type="entry name" value="Ribonuclease H-like"/>
    <property type="match status" value="2"/>
</dbReference>
<reference evidence="5" key="2">
    <citation type="submission" date="2025-08" db="UniProtKB">
        <authorList>
            <consortium name="Ensembl"/>
        </authorList>
    </citation>
    <scope>IDENTIFICATION</scope>
</reference>
<sequence length="1679" mass="184774">MMSEPHKMGRGGTFGLGRGQSCFTFGRGRPVAPCNFDCTVDQLNMNTPLAPAASSTPVDVQSPPTQVITTEALSTMITGLAQQIGENITANLHAMHQPTLTQSHPTHSQPSGHVDTSQLKVVVQSDSRAPPYFKGDPTDVFSVQEWVDMMRCYLSQQNYDTPDGKFNLLLSRLSGKARDVVKVSLRCRHDLCGDELIDAVFDILKRNFGELLCSNLPMRDFYNTVPRVGEDAMDYWIRLNKAIDAADECLRRRGRQVEDPSAEVVMMFISHCPDPTLALSFQLKPPEDWTVAEVQSRLDSYVGRVRRAVVHSQHAMSVAVPNPYSVSHTCQPHLSGTASLGTDGSCRPMPPLQTIDVTGQPQLTSTPSLQHQSPPVPSSQPTEPAVQQMADMFGRALSLCTASLTTNRGYQQRPGRPQSRQSLQHAACNVCGSSDHTTHAHCRLFKLCLNCFGPGHMKRDCTQNAQRAPMSAPVPSISPCDGRGNMGNADNTLTNEPDVCSVYTNCCEKLSGDKTVILVGSQRVEEASELFYTPVLIGDQVTLRGMLDSGSMSCTLSEEAEWRLRGNGVVLNPVPVPESVVLVGCGGLLTQPRCIYVLNIEIYGLRFEVPTFLVPGQKDELIIGSNVLRPIIQQMKSDPKYWELVSASNADPGCEQFLQLLSCISRWSGPELPDKIGTVKLRQAVTLLPRQEYVVWGKLPPSALVSPGSTVIVEPSSSRSSPRNIMVGRVITPMWGDRWIPLKVLNPTNEALTLRSNTKIADVFPCVAAEDLAFSQGLCKTQSGLSEGPPALPQQVQDLMRQLKDCGLGDVDIDSCEVSIEWRRKLAELVLSYQDVFSRDKLDCGEAKDFVHRIHLSDDRPFRLPYRRVPPAHYQQLRECQDQTAKRVAKKLWDGFFCVYGFPQRIHTDQGANFESELLAELLMLSGVSKSHTSPYHPMGNGAAERFNRTLGNMLRSLPPRSKQKWPQMIQSLTFAHNCTVHETTGFAHFYLMFGRVPRLPVDLMFRNVLQDDTVCDYATYVKSLVDDLSSAMLQAQRSSTKEQKHQSDQYNKRAKGLPLCVGDQVLVANKGARGKRKLADKWEPVVYTVVASKPALHIYRIRDTDGNERVVHRNLLLEVNFLPLDVALDGAAEPVDSLAGVAAEPDLHEANASVADMDAASMCPSLAGSGASSSSSDRTSAWVQQLSPPVLECDAGGRFPEVSVPQHPPAESTVPSPAVPIESLRDNQRTTQFGRVIRPASRLIETMPQVTSLFSTRPVPSPTFGQDNNNKSVDVLVITDHFTKLAHAFQCQDQTAKRVAKKLWDGFFCVYGFPQRIHTDQGANFESELLAELLMLSGVSKSHTSPYHPMGNGAAERFNRTLGNMLRSLPPRSKQKWPQMIQSLTFAYNCTVHETTGFAPFYLMFGRVPRLPVDLMFRNVLQDNTVCDYATYVKSLVDDLSSAMLQAQRSSTKEQKHQSDQYNKRAKGLPLCVGDQVLVANKGARGKRKLADKWEPVVYTVVASKPALHIYRIRDTDGNERVVHRNLLLEVNFLPLDVALDGAAEPVDSLAGVAAEPVLHEADTSVADVDAASMCPSLAGSGASSSSSDRTSAWVQQLSPPVLECDAGGGFPEDSVPQHPPTESTVPSPAVPTESLRDDQRTTRFGRVIRPASRLIETMPQVTSLFSTRPVPSPVMIM</sequence>
<dbReference type="PROSITE" id="PS50158">
    <property type="entry name" value="ZF_CCHC"/>
    <property type="match status" value="1"/>
</dbReference>
<evidence type="ECO:0000259" key="3">
    <source>
        <dbReference type="PROSITE" id="PS50158"/>
    </source>
</evidence>
<dbReference type="InterPro" id="IPR001584">
    <property type="entry name" value="Integrase_cat-core"/>
</dbReference>